<dbReference type="InterPro" id="IPR016032">
    <property type="entry name" value="Sig_transdc_resp-reg_C-effctor"/>
</dbReference>
<evidence type="ECO:0000313" key="3">
    <source>
        <dbReference type="EMBL" id="GAA2788279.1"/>
    </source>
</evidence>
<dbReference type="SUPFAM" id="SSF52540">
    <property type="entry name" value="P-loop containing nucleoside triphosphate hydrolases"/>
    <property type="match status" value="1"/>
</dbReference>
<dbReference type="InterPro" id="IPR036388">
    <property type="entry name" value="WH-like_DNA-bd_sf"/>
</dbReference>
<dbReference type="InterPro" id="IPR011990">
    <property type="entry name" value="TPR-like_helical_dom_sf"/>
</dbReference>
<dbReference type="PROSITE" id="PS00622">
    <property type="entry name" value="HTH_LUXR_1"/>
    <property type="match status" value="1"/>
</dbReference>
<gene>
    <name evidence="3" type="ORF">GCM10010470_23560</name>
</gene>
<dbReference type="PANTHER" id="PTHR47691">
    <property type="entry name" value="REGULATOR-RELATED"/>
    <property type="match status" value="1"/>
</dbReference>
<dbReference type="PRINTS" id="PR00038">
    <property type="entry name" value="HTHLUXR"/>
</dbReference>
<dbReference type="PANTHER" id="PTHR47691:SF3">
    <property type="entry name" value="HTH-TYPE TRANSCRIPTIONAL REGULATOR RV0890C-RELATED"/>
    <property type="match status" value="1"/>
</dbReference>
<dbReference type="PRINTS" id="PR00364">
    <property type="entry name" value="DISEASERSIST"/>
</dbReference>
<dbReference type="Proteomes" id="UP001500979">
    <property type="component" value="Unassembled WGS sequence"/>
</dbReference>
<dbReference type="Gene3D" id="1.10.10.10">
    <property type="entry name" value="Winged helix-like DNA-binding domain superfamily/Winged helix DNA-binding domain"/>
    <property type="match status" value="1"/>
</dbReference>
<evidence type="ECO:0000256" key="1">
    <source>
        <dbReference type="SAM" id="MobiDB-lite"/>
    </source>
</evidence>
<dbReference type="Gene3D" id="3.40.50.300">
    <property type="entry name" value="P-loop containing nucleotide triphosphate hydrolases"/>
    <property type="match status" value="1"/>
</dbReference>
<keyword evidence="4" id="KW-1185">Reference proteome</keyword>
<proteinExistence type="predicted"/>
<dbReference type="CDD" id="cd06170">
    <property type="entry name" value="LuxR_C_like"/>
    <property type="match status" value="1"/>
</dbReference>
<accession>A0ABN3VB70</accession>
<protein>
    <submittedName>
        <fullName evidence="3">LuxR family transcriptional regulator</fullName>
    </submittedName>
</protein>
<name>A0ABN3VB70_9PSEU</name>
<evidence type="ECO:0000259" key="2">
    <source>
        <dbReference type="PROSITE" id="PS50043"/>
    </source>
</evidence>
<dbReference type="SMART" id="SM00421">
    <property type="entry name" value="HTH_LUXR"/>
    <property type="match status" value="1"/>
</dbReference>
<organism evidence="3 4">
    <name type="scientific">Saccharopolyspora taberi</name>
    <dbReference type="NCBI Taxonomy" id="60895"/>
    <lineage>
        <taxon>Bacteria</taxon>
        <taxon>Bacillati</taxon>
        <taxon>Actinomycetota</taxon>
        <taxon>Actinomycetes</taxon>
        <taxon>Pseudonocardiales</taxon>
        <taxon>Pseudonocardiaceae</taxon>
        <taxon>Saccharopolyspora</taxon>
    </lineage>
</organism>
<reference evidence="3 4" key="1">
    <citation type="journal article" date="2019" name="Int. J. Syst. Evol. Microbiol.">
        <title>The Global Catalogue of Microorganisms (GCM) 10K type strain sequencing project: providing services to taxonomists for standard genome sequencing and annotation.</title>
        <authorList>
            <consortium name="The Broad Institute Genomics Platform"/>
            <consortium name="The Broad Institute Genome Sequencing Center for Infectious Disease"/>
            <person name="Wu L."/>
            <person name="Ma J."/>
        </authorList>
    </citation>
    <scope>NUCLEOTIDE SEQUENCE [LARGE SCALE GENOMIC DNA]</scope>
    <source>
        <strain evidence="3 4">JCM 9383</strain>
    </source>
</reference>
<dbReference type="EMBL" id="BAAAUX010000011">
    <property type="protein sequence ID" value="GAA2788279.1"/>
    <property type="molecule type" value="Genomic_DNA"/>
</dbReference>
<dbReference type="InterPro" id="IPR027417">
    <property type="entry name" value="P-loop_NTPase"/>
</dbReference>
<sequence>MGILSSGPVSSVDRAGEARVAASPPTELTSYVGRSDEEGEVRRLLGSTRLVTLTGPGGVGKTRLAARAMRDTACAFPDGVVFVELAQVRNGELVPNLVADRLGLHDLPDISARQHVIDHLRGRVLLLVLDNCEHLIDVCAGFTAELLAECPRVSVLTTSRQSLAVPGEQVVPVSPLPMPQAVELFLDRARAVWPTAVDDDQNTRATLTELCQRLDGLPLAIELAAARIRSLSPAQILDRLGSRFGLLTSAPRTAPQRQQTLRATLDWSYELCTPAERAVWTRTAVFAGSFDLDAATYVCGDAAIDPSSVLELIDSLLDKSILVRRDHGDVVRYQMLETLREYGQERLDQAGDRDRVARLHRNWFARLTAQADAEWFSDRQAHWITRLSRDHANLRAALDWSLSTPDEAGGALSMAGNPFEYWLLRGLPGEARTWLDRALAAAPPAHPDRVPALCICALHTLWLGDLNGMARRIDEAESLTATLDDELLRARILHVRSFAAMLTVQPETVDLAAETCAVLRAHGDLRAEMHPLFIHGVAIAYRDGDLPAARRSLRRMYELSTERGETFYRAMSLFGQAMVEVEFGEVRTATDAATEALRLDLHDSALHGRAYRVETLAWISDRQGDHLRAATLFGIADTFWNRIGTAPDFAVSVPHRKHIENTRSSLGDTRFDEAFAAGRALPDADAIRYALGEPATEPLPAAAAPPSPLTRRESEVAKLVAEGLTNRDIADELVIALRTVDTHVQHILTKLDFKTRAQIAAWIASHSRTP</sequence>
<feature type="region of interest" description="Disordered" evidence="1">
    <location>
        <begin position="1"/>
        <end position="24"/>
    </location>
</feature>
<feature type="domain" description="HTH luxR-type" evidence="2">
    <location>
        <begin position="702"/>
        <end position="767"/>
    </location>
</feature>
<dbReference type="Gene3D" id="1.25.40.10">
    <property type="entry name" value="Tetratricopeptide repeat domain"/>
    <property type="match status" value="1"/>
</dbReference>
<evidence type="ECO:0000313" key="4">
    <source>
        <dbReference type="Proteomes" id="UP001500979"/>
    </source>
</evidence>
<dbReference type="InterPro" id="IPR000792">
    <property type="entry name" value="Tscrpt_reg_LuxR_C"/>
</dbReference>
<dbReference type="PROSITE" id="PS50043">
    <property type="entry name" value="HTH_LUXR_2"/>
    <property type="match status" value="1"/>
</dbReference>
<dbReference type="SUPFAM" id="SSF46894">
    <property type="entry name" value="C-terminal effector domain of the bipartite response regulators"/>
    <property type="match status" value="1"/>
</dbReference>
<dbReference type="Pfam" id="PF00196">
    <property type="entry name" value="GerE"/>
    <property type="match status" value="1"/>
</dbReference>
<comment type="caution">
    <text evidence="3">The sequence shown here is derived from an EMBL/GenBank/DDBJ whole genome shotgun (WGS) entry which is preliminary data.</text>
</comment>